<dbReference type="PATRIC" id="fig|1246995.3.peg.5327"/>
<dbReference type="Pfam" id="PF00544">
    <property type="entry name" value="Pectate_lyase_4"/>
    <property type="match status" value="2"/>
</dbReference>
<dbReference type="KEGG" id="afs:AFR_26285"/>
<keyword evidence="2" id="KW-0964">Secreted</keyword>
<sequence>MRTFALATVAVLTVLGLSPAVPATAAAGASPAALQLARQPLAAGDGWASAGAGTTGGSAADDAHIFVARNRAELLAAVSGDAAPRIVFVSGRIDMNAGATCADYADPAYDLDAFLAAYDPAVWGRATKPTGPLEEARVRSARNQGDRIKIPVPANTTIIGINGARIDHGSLTLTNVANVIVRNLELTDAADCFPAWDPTDGEAGNWNSLYDLVSLSGATNVWLDHNTFSDGNNHDADQPIRLGRPYQVHDGASDIIRGSDLVTVSYNNYYDHDKTMLIGSTDTPGVDVGKLRVTIHHNRFANVVQRAPRVRFGQVDIYNNAYTATDESYGYSLGVGVESSIYAENNFFLRAEDLPDSEIVHYWKGTRITAIGTLVQIGHRTPQPVDLVAAYNAAHDPDLSPDAGWTPTLRLGLDPTADVPRLVNTTAGARRLGI</sequence>
<dbReference type="Proteomes" id="UP000017746">
    <property type="component" value="Chromosome"/>
</dbReference>
<evidence type="ECO:0000256" key="1">
    <source>
        <dbReference type="ARBA" id="ARBA00023239"/>
    </source>
</evidence>
<feature type="signal peptide" evidence="3">
    <location>
        <begin position="1"/>
        <end position="25"/>
    </location>
</feature>
<dbReference type="GO" id="GO:0030570">
    <property type="term" value="F:pectate lyase activity"/>
    <property type="evidence" value="ECO:0007669"/>
    <property type="project" value="InterPro"/>
</dbReference>
<accession>U5W312</accession>
<evidence type="ECO:0000256" key="3">
    <source>
        <dbReference type="SAM" id="SignalP"/>
    </source>
</evidence>
<keyword evidence="6" id="KW-1185">Reference proteome</keyword>
<dbReference type="AlphaFoldDB" id="U5W312"/>
<keyword evidence="3" id="KW-0732">Signal</keyword>
<evidence type="ECO:0000256" key="2">
    <source>
        <dbReference type="RuleBase" id="RU361173"/>
    </source>
</evidence>
<dbReference type="OrthoDB" id="9804661at2"/>
<dbReference type="SMART" id="SM00656">
    <property type="entry name" value="Amb_all"/>
    <property type="match status" value="1"/>
</dbReference>
<comment type="subcellular location">
    <subcellularLocation>
        <location evidence="2">Secreted</location>
    </subcellularLocation>
</comment>
<dbReference type="InterPro" id="IPR002022">
    <property type="entry name" value="Pec_lyase"/>
</dbReference>
<protein>
    <submittedName>
        <fullName evidence="5">Putative pectate lyase</fullName>
    </submittedName>
</protein>
<organism evidence="5 6">
    <name type="scientific">Actinoplanes friuliensis DSM 7358</name>
    <dbReference type="NCBI Taxonomy" id="1246995"/>
    <lineage>
        <taxon>Bacteria</taxon>
        <taxon>Bacillati</taxon>
        <taxon>Actinomycetota</taxon>
        <taxon>Actinomycetes</taxon>
        <taxon>Micromonosporales</taxon>
        <taxon>Micromonosporaceae</taxon>
        <taxon>Actinoplanes</taxon>
    </lineage>
</organism>
<dbReference type="eggNOG" id="COG3866">
    <property type="taxonomic scope" value="Bacteria"/>
</dbReference>
<dbReference type="GO" id="GO:0005576">
    <property type="term" value="C:extracellular region"/>
    <property type="evidence" value="ECO:0007669"/>
    <property type="project" value="UniProtKB-SubCell"/>
</dbReference>
<keyword evidence="2" id="KW-0119">Carbohydrate metabolism</keyword>
<dbReference type="InterPro" id="IPR045032">
    <property type="entry name" value="PEL"/>
</dbReference>
<dbReference type="STRING" id="1246995.AFR_26285"/>
<keyword evidence="2" id="KW-0624">Polysaccharide degradation</keyword>
<dbReference type="RefSeq" id="WP_023364300.1">
    <property type="nucleotide sequence ID" value="NC_022657.1"/>
</dbReference>
<dbReference type="Gene3D" id="2.160.20.10">
    <property type="entry name" value="Single-stranded right-handed beta-helix, Pectin lyase-like"/>
    <property type="match status" value="1"/>
</dbReference>
<evidence type="ECO:0000313" key="5">
    <source>
        <dbReference type="EMBL" id="AGZ43519.1"/>
    </source>
</evidence>
<feature type="domain" description="Pectate lyase" evidence="4">
    <location>
        <begin position="104"/>
        <end position="354"/>
    </location>
</feature>
<dbReference type="HOGENOM" id="CLU_021894_3_0_11"/>
<feature type="chain" id="PRO_5004665502" evidence="3">
    <location>
        <begin position="26"/>
        <end position="434"/>
    </location>
</feature>
<evidence type="ECO:0000313" key="6">
    <source>
        <dbReference type="Proteomes" id="UP000017746"/>
    </source>
</evidence>
<dbReference type="InterPro" id="IPR011050">
    <property type="entry name" value="Pectin_lyase_fold/virulence"/>
</dbReference>
<comment type="similarity">
    <text evidence="2">Belongs to the polysaccharide lyase 1 family.</text>
</comment>
<dbReference type="PANTHER" id="PTHR31683:SF18">
    <property type="entry name" value="PECTATE LYASE 21-RELATED"/>
    <property type="match status" value="1"/>
</dbReference>
<evidence type="ECO:0000259" key="4">
    <source>
        <dbReference type="SMART" id="SM00656"/>
    </source>
</evidence>
<keyword evidence="1 2" id="KW-0456">Lyase</keyword>
<dbReference type="SUPFAM" id="SSF51126">
    <property type="entry name" value="Pectin lyase-like"/>
    <property type="match status" value="1"/>
</dbReference>
<reference evidence="5 6" key="1">
    <citation type="journal article" date="2014" name="J. Biotechnol.">
        <title>Complete genome sequence of the actinobacterium Actinoplanes friuliensis HAG 010964, producer of the lipopeptide antibiotic friulimycin.</title>
        <authorList>
            <person name="Ruckert C."/>
            <person name="Szczepanowski R."/>
            <person name="Albersmeier A."/>
            <person name="Goesmann A."/>
            <person name="Fischer N."/>
            <person name="Steinkamper A."/>
            <person name="Puhler A."/>
            <person name="Biener R."/>
            <person name="Schwartz D."/>
            <person name="Kalinowski J."/>
        </authorList>
    </citation>
    <scope>NUCLEOTIDE SEQUENCE [LARGE SCALE GENOMIC DNA]</scope>
    <source>
        <strain evidence="5 6">DSM 7358</strain>
    </source>
</reference>
<dbReference type="InterPro" id="IPR012334">
    <property type="entry name" value="Pectin_lyas_fold"/>
</dbReference>
<dbReference type="EMBL" id="CP006272">
    <property type="protein sequence ID" value="AGZ43519.1"/>
    <property type="molecule type" value="Genomic_DNA"/>
</dbReference>
<proteinExistence type="inferred from homology"/>
<gene>
    <name evidence="5" type="ORF">AFR_26285</name>
</gene>
<dbReference type="GO" id="GO:0000272">
    <property type="term" value="P:polysaccharide catabolic process"/>
    <property type="evidence" value="ECO:0007669"/>
    <property type="project" value="UniProtKB-KW"/>
</dbReference>
<name>U5W312_9ACTN</name>
<dbReference type="PANTHER" id="PTHR31683">
    <property type="entry name" value="PECTATE LYASE 18-RELATED"/>
    <property type="match status" value="1"/>
</dbReference>